<name>A0A238L6L8_9RHOB</name>
<proteinExistence type="predicted"/>
<gene>
    <name evidence="2" type="ORF">MAA8898_04898</name>
</gene>
<keyword evidence="3" id="KW-1185">Reference proteome</keyword>
<organism evidence="2 3">
    <name type="scientific">Maliponia aquimaris</name>
    <dbReference type="NCBI Taxonomy" id="1673631"/>
    <lineage>
        <taxon>Bacteria</taxon>
        <taxon>Pseudomonadati</taxon>
        <taxon>Pseudomonadota</taxon>
        <taxon>Alphaproteobacteria</taxon>
        <taxon>Rhodobacterales</taxon>
        <taxon>Paracoccaceae</taxon>
        <taxon>Maliponia</taxon>
    </lineage>
</organism>
<reference evidence="2 3" key="1">
    <citation type="submission" date="2017-05" db="EMBL/GenBank/DDBJ databases">
        <authorList>
            <person name="Song R."/>
            <person name="Chenine A.L."/>
            <person name="Ruprecht R.M."/>
        </authorList>
    </citation>
    <scope>NUCLEOTIDE SEQUENCE [LARGE SCALE GENOMIC DNA]</scope>
    <source>
        <strain evidence="2 3">CECT 8898</strain>
    </source>
</reference>
<dbReference type="InterPro" id="IPR003033">
    <property type="entry name" value="SCP2_sterol-bd_dom"/>
</dbReference>
<feature type="domain" description="SCP2" evidence="1">
    <location>
        <begin position="35"/>
        <end position="134"/>
    </location>
</feature>
<dbReference type="SUPFAM" id="SSF55718">
    <property type="entry name" value="SCP-like"/>
    <property type="match status" value="1"/>
</dbReference>
<evidence type="ECO:0000313" key="3">
    <source>
        <dbReference type="Proteomes" id="UP000207598"/>
    </source>
</evidence>
<accession>A0A238L6L8</accession>
<protein>
    <submittedName>
        <fullName evidence="2">SCP-2 sterol transfer family protein</fullName>
    </submittedName>
</protein>
<sequence length="182" mass="19584">MTTPELPRLPLTLTWAARPLPLAPLSLVLTRLARQLMRRHPGLQRRLGPHVNSRFLLDLTDMPFLLLLEPGTSAPRVTAHPRSRPPAHDASIVGLTAAFLGMMHGSLDGDALFFSRDLAIGGDTAAGLALRNAIDDAELDLTAELGILVKPLAPLLAHVLPMAERFSGLALHRMDMPAGAPK</sequence>
<evidence type="ECO:0000313" key="2">
    <source>
        <dbReference type="EMBL" id="SMX50647.1"/>
    </source>
</evidence>
<dbReference type="Proteomes" id="UP000207598">
    <property type="component" value="Unassembled WGS sequence"/>
</dbReference>
<dbReference type="AlphaFoldDB" id="A0A238L6L8"/>
<dbReference type="InterPro" id="IPR036527">
    <property type="entry name" value="SCP2_sterol-bd_dom_sf"/>
</dbReference>
<dbReference type="EMBL" id="FXYF01000025">
    <property type="protein sequence ID" value="SMX50647.1"/>
    <property type="molecule type" value="Genomic_DNA"/>
</dbReference>
<dbReference type="Pfam" id="PF02036">
    <property type="entry name" value="SCP2"/>
    <property type="match status" value="1"/>
</dbReference>
<dbReference type="OrthoDB" id="8479080at2"/>
<evidence type="ECO:0000259" key="1">
    <source>
        <dbReference type="Pfam" id="PF02036"/>
    </source>
</evidence>